<sequence length="390" mass="41533">MKLQQGREIMKEAVIVAAKRTAVGKSGGMFKNVPPENLTAPLIQQIVKEYKLDLESIDEVILGNAVGPGGNLARLCALTAGLPFSVPGITVDRQCGSGLEAVNIAARLVQAGAGDIYLAGGVESTSLAPWKLAKPSTLHDPKGPQLFMRARFSPDEIGDPSMGLAAENVAEVYDISREDQDSFAYHSQSKAIHAIESGYFDEEIVPVKGQTIDECPRRNLTIKRLGVLPPVFKEDGTVTAGNACPLNDGASIVLIMSSDKCQKLGLQPILRFVDAASSGVDPNYLGVGPVPAVRKLLKRQQLSIYDLDIVEFNEAFASQVLASLKELSIPLEKVNMNGGALAIGHPYGASGAILITRLYTEMKRHRLKRGLATLGIGGGLGLATLVELIE</sequence>
<feature type="domain" description="Thiolase C-terminal" evidence="6">
    <location>
        <begin position="267"/>
        <end position="387"/>
    </location>
</feature>
<reference evidence="7 8" key="1">
    <citation type="submission" date="2014-09" db="EMBL/GenBank/DDBJ databases">
        <title>Genome sequencing and annotation of Bacillus Okhensis strain Kh10-101T.</title>
        <authorList>
            <person name="Prakash J.S."/>
        </authorList>
    </citation>
    <scope>NUCLEOTIDE SEQUENCE [LARGE SCALE GENOMIC DNA]</scope>
    <source>
        <strain evidence="8">Kh10-101T</strain>
    </source>
</reference>
<dbReference type="GO" id="GO:0003985">
    <property type="term" value="F:acetyl-CoA C-acetyltransferase activity"/>
    <property type="evidence" value="ECO:0007669"/>
    <property type="project" value="UniProtKB-EC"/>
</dbReference>
<keyword evidence="8" id="KW-1185">Reference proteome</keyword>
<dbReference type="STRING" id="333138.LQ50_03210"/>
<dbReference type="GO" id="GO:0005737">
    <property type="term" value="C:cytoplasm"/>
    <property type="evidence" value="ECO:0007669"/>
    <property type="project" value="UniProtKB-ARBA"/>
</dbReference>
<dbReference type="EC" id="2.3.1.9" evidence="7"/>
<evidence type="ECO:0000256" key="2">
    <source>
        <dbReference type="ARBA" id="ARBA00022679"/>
    </source>
</evidence>
<dbReference type="SUPFAM" id="SSF53901">
    <property type="entry name" value="Thiolase-like"/>
    <property type="match status" value="2"/>
</dbReference>
<dbReference type="PIRSF" id="PIRSF000429">
    <property type="entry name" value="Ac-CoA_Ac_transf"/>
    <property type="match status" value="1"/>
</dbReference>
<dbReference type="GO" id="GO:0006635">
    <property type="term" value="P:fatty acid beta-oxidation"/>
    <property type="evidence" value="ECO:0007669"/>
    <property type="project" value="TreeGrafter"/>
</dbReference>
<dbReference type="Pfam" id="PF00108">
    <property type="entry name" value="Thiolase_N"/>
    <property type="match status" value="1"/>
</dbReference>
<evidence type="ECO:0000259" key="6">
    <source>
        <dbReference type="Pfam" id="PF02803"/>
    </source>
</evidence>
<evidence type="ECO:0000256" key="1">
    <source>
        <dbReference type="ARBA" id="ARBA00010982"/>
    </source>
</evidence>
<evidence type="ECO:0000256" key="3">
    <source>
        <dbReference type="ARBA" id="ARBA00023315"/>
    </source>
</evidence>
<feature type="domain" description="Thiolase N-terminal" evidence="5">
    <location>
        <begin position="14"/>
        <end position="258"/>
    </location>
</feature>
<dbReference type="Proteomes" id="UP000030832">
    <property type="component" value="Unassembled WGS sequence"/>
</dbReference>
<dbReference type="NCBIfam" id="TIGR01930">
    <property type="entry name" value="AcCoA-C-Actrans"/>
    <property type="match status" value="1"/>
</dbReference>
<evidence type="ECO:0000313" key="8">
    <source>
        <dbReference type="Proteomes" id="UP000030832"/>
    </source>
</evidence>
<dbReference type="eggNOG" id="COG0183">
    <property type="taxonomic scope" value="Bacteria"/>
</dbReference>
<dbReference type="PANTHER" id="PTHR43853:SF3">
    <property type="entry name" value="ACETYL-COA C-ACETYLTRANSFERASE YHFS-RELATED"/>
    <property type="match status" value="1"/>
</dbReference>
<dbReference type="AlphaFoldDB" id="A0A0B0IK83"/>
<comment type="caution">
    <text evidence="7">The sequence shown here is derived from an EMBL/GenBank/DDBJ whole genome shotgun (WGS) entry which is preliminary data.</text>
</comment>
<organism evidence="7 8">
    <name type="scientific">Halalkalibacter okhensis</name>
    <dbReference type="NCBI Taxonomy" id="333138"/>
    <lineage>
        <taxon>Bacteria</taxon>
        <taxon>Bacillati</taxon>
        <taxon>Bacillota</taxon>
        <taxon>Bacilli</taxon>
        <taxon>Bacillales</taxon>
        <taxon>Bacillaceae</taxon>
        <taxon>Halalkalibacter</taxon>
    </lineage>
</organism>
<gene>
    <name evidence="7" type="ORF">LQ50_03210</name>
</gene>
<keyword evidence="2 4" id="KW-0808">Transferase</keyword>
<proteinExistence type="inferred from homology"/>
<dbReference type="PANTHER" id="PTHR43853">
    <property type="entry name" value="3-KETOACYL-COA THIOLASE, PEROXISOMAL"/>
    <property type="match status" value="1"/>
</dbReference>
<evidence type="ECO:0000256" key="4">
    <source>
        <dbReference type="RuleBase" id="RU003557"/>
    </source>
</evidence>
<dbReference type="FunFam" id="3.40.47.10:FF:000010">
    <property type="entry name" value="Acetyl-CoA acetyltransferase (Thiolase)"/>
    <property type="match status" value="1"/>
</dbReference>
<dbReference type="InterPro" id="IPR020616">
    <property type="entry name" value="Thiolase_N"/>
</dbReference>
<dbReference type="GO" id="GO:0010124">
    <property type="term" value="P:phenylacetate catabolic process"/>
    <property type="evidence" value="ECO:0007669"/>
    <property type="project" value="TreeGrafter"/>
</dbReference>
<protein>
    <submittedName>
        <fullName evidence="7">Acetyl-CoA acetyltransferase</fullName>
        <ecNumber evidence="7">2.3.1.9</ecNumber>
    </submittedName>
</protein>
<dbReference type="EMBL" id="JRJU01000002">
    <property type="protein sequence ID" value="KHF41720.1"/>
    <property type="molecule type" value="Genomic_DNA"/>
</dbReference>
<dbReference type="InterPro" id="IPR016039">
    <property type="entry name" value="Thiolase-like"/>
</dbReference>
<dbReference type="InterPro" id="IPR020613">
    <property type="entry name" value="Thiolase_CS"/>
</dbReference>
<dbReference type="Pfam" id="PF02803">
    <property type="entry name" value="Thiolase_C"/>
    <property type="match status" value="1"/>
</dbReference>
<evidence type="ECO:0000259" key="5">
    <source>
        <dbReference type="Pfam" id="PF00108"/>
    </source>
</evidence>
<keyword evidence="3 4" id="KW-0012">Acyltransferase</keyword>
<comment type="similarity">
    <text evidence="1 4">Belongs to the thiolase-like superfamily. Thiolase family.</text>
</comment>
<accession>A0A0B0IK83</accession>
<dbReference type="Gene3D" id="3.40.47.10">
    <property type="match status" value="2"/>
</dbReference>
<dbReference type="InterPro" id="IPR020617">
    <property type="entry name" value="Thiolase_C"/>
</dbReference>
<dbReference type="CDD" id="cd00751">
    <property type="entry name" value="thiolase"/>
    <property type="match status" value="1"/>
</dbReference>
<dbReference type="PROSITE" id="PS00737">
    <property type="entry name" value="THIOLASE_2"/>
    <property type="match status" value="1"/>
</dbReference>
<dbReference type="InterPro" id="IPR002155">
    <property type="entry name" value="Thiolase"/>
</dbReference>
<evidence type="ECO:0000313" key="7">
    <source>
        <dbReference type="EMBL" id="KHF41720.1"/>
    </source>
</evidence>
<dbReference type="InterPro" id="IPR050215">
    <property type="entry name" value="Thiolase-like_sf_Thiolase"/>
</dbReference>
<name>A0A0B0IK83_9BACI</name>